<evidence type="ECO:0000313" key="5">
    <source>
        <dbReference type="EMBL" id="QBE98473.1"/>
    </source>
</evidence>
<dbReference type="AlphaFoldDB" id="A0A4P6M4M1"/>
<organism evidence="5 7">
    <name type="scientific">Blautia producta</name>
    <dbReference type="NCBI Taxonomy" id="33035"/>
    <lineage>
        <taxon>Bacteria</taxon>
        <taxon>Bacillati</taxon>
        <taxon>Bacillota</taxon>
        <taxon>Clostridia</taxon>
        <taxon>Lachnospirales</taxon>
        <taxon>Lachnospiraceae</taxon>
        <taxon>Blautia</taxon>
    </lineage>
</organism>
<dbReference type="InterPro" id="IPR002577">
    <property type="entry name" value="HTH_HxlR"/>
</dbReference>
<dbReference type="EMBL" id="CP039126">
    <property type="protein sequence ID" value="QMW78342.1"/>
    <property type="molecule type" value="Genomic_DNA"/>
</dbReference>
<proteinExistence type="predicted"/>
<keyword evidence="2" id="KW-0238">DNA-binding</keyword>
<keyword evidence="3" id="KW-0804">Transcription</keyword>
<dbReference type="InterPro" id="IPR036388">
    <property type="entry name" value="WH-like_DNA-bd_sf"/>
</dbReference>
<dbReference type="Proteomes" id="UP000289794">
    <property type="component" value="Chromosome"/>
</dbReference>
<evidence type="ECO:0000313" key="6">
    <source>
        <dbReference type="EMBL" id="QMW78342.1"/>
    </source>
</evidence>
<evidence type="ECO:0000259" key="4">
    <source>
        <dbReference type="PROSITE" id="PS51118"/>
    </source>
</evidence>
<evidence type="ECO:0000313" key="8">
    <source>
        <dbReference type="Proteomes" id="UP000515789"/>
    </source>
</evidence>
<evidence type="ECO:0000313" key="7">
    <source>
        <dbReference type="Proteomes" id="UP000289794"/>
    </source>
</evidence>
<accession>A0A4P6M4M1</accession>
<dbReference type="GO" id="GO:0003677">
    <property type="term" value="F:DNA binding"/>
    <property type="evidence" value="ECO:0007669"/>
    <property type="project" value="UniProtKB-KW"/>
</dbReference>
<dbReference type="KEGG" id="bpro:PMF13cell1_04039"/>
<dbReference type="Pfam" id="PF01638">
    <property type="entry name" value="HxlR"/>
    <property type="match status" value="1"/>
</dbReference>
<evidence type="ECO:0000256" key="3">
    <source>
        <dbReference type="ARBA" id="ARBA00023163"/>
    </source>
</evidence>
<dbReference type="Proteomes" id="UP000515789">
    <property type="component" value="Chromosome"/>
</dbReference>
<gene>
    <name evidence="5" type="primary">hxlR_3</name>
    <name evidence="6" type="ORF">E5259_12455</name>
    <name evidence="5" type="ORF">PMF13cell1_04039</name>
</gene>
<sequence>MKLRDSYTCPLELTHDIIRGKWKPIILWQLGKAPASLSTLQKDIAGVGQKMLLQHLGELQNFGMVQKEQYEGYPLKVEYSLTDKGKRMVRIIAAMQEVGIELMMEDGKEEFLKNKGLL</sequence>
<dbReference type="PANTHER" id="PTHR33204:SF29">
    <property type="entry name" value="TRANSCRIPTIONAL REGULATOR"/>
    <property type="match status" value="1"/>
</dbReference>
<reference evidence="6 8" key="2">
    <citation type="submission" date="2019-04" db="EMBL/GenBank/DDBJ databases">
        <authorList>
            <person name="Schori C."/>
            <person name="Ahrens C."/>
        </authorList>
    </citation>
    <scope>NUCLEOTIDE SEQUENCE [LARGE SCALE GENOMIC DNA]</scope>
    <source>
        <strain evidence="6 8">DSM 2950</strain>
    </source>
</reference>
<dbReference type="SUPFAM" id="SSF46785">
    <property type="entry name" value="Winged helix' DNA-binding domain"/>
    <property type="match status" value="1"/>
</dbReference>
<dbReference type="GeneID" id="75050851"/>
<protein>
    <submittedName>
        <fullName evidence="5">HTH-type transcriptional activator HxlR</fullName>
    </submittedName>
    <submittedName>
        <fullName evidence="6">Transcriptional regulator</fullName>
    </submittedName>
</protein>
<dbReference type="EMBL" id="CP035945">
    <property type="protein sequence ID" value="QBE98473.1"/>
    <property type="molecule type" value="Genomic_DNA"/>
</dbReference>
<feature type="domain" description="HTH hxlR-type" evidence="4">
    <location>
        <begin position="9"/>
        <end position="107"/>
    </location>
</feature>
<reference evidence="5 7" key="1">
    <citation type="submission" date="2019-01" db="EMBL/GenBank/DDBJ databases">
        <title>PMF-metabolizing Aryl O-demethylase.</title>
        <authorList>
            <person name="Kim M."/>
        </authorList>
    </citation>
    <scope>NUCLEOTIDE SEQUENCE [LARGE SCALE GENOMIC DNA]</scope>
    <source>
        <strain evidence="5 7">PMF1</strain>
    </source>
</reference>
<dbReference type="RefSeq" id="WP_018598117.1">
    <property type="nucleotide sequence ID" value="NZ_AP031416.1"/>
</dbReference>
<name>A0A4P6M4M1_9FIRM</name>
<dbReference type="InterPro" id="IPR036390">
    <property type="entry name" value="WH_DNA-bd_sf"/>
</dbReference>
<keyword evidence="1" id="KW-0805">Transcription regulation</keyword>
<dbReference type="PROSITE" id="PS51118">
    <property type="entry name" value="HTH_HXLR"/>
    <property type="match status" value="1"/>
</dbReference>
<evidence type="ECO:0000256" key="1">
    <source>
        <dbReference type="ARBA" id="ARBA00023015"/>
    </source>
</evidence>
<dbReference type="Gene3D" id="1.10.10.10">
    <property type="entry name" value="Winged helix-like DNA-binding domain superfamily/Winged helix DNA-binding domain"/>
    <property type="match status" value="1"/>
</dbReference>
<dbReference type="PANTHER" id="PTHR33204">
    <property type="entry name" value="TRANSCRIPTIONAL REGULATOR, MARR FAMILY"/>
    <property type="match status" value="1"/>
</dbReference>
<evidence type="ECO:0000256" key="2">
    <source>
        <dbReference type="ARBA" id="ARBA00023125"/>
    </source>
</evidence>